<feature type="region of interest" description="Disordered" evidence="1">
    <location>
        <begin position="73"/>
        <end position="129"/>
    </location>
</feature>
<dbReference type="HOGENOM" id="CLU_1827398_0_0_1"/>
<dbReference type="SMART" id="SM00228">
    <property type="entry name" value="PDZ"/>
    <property type="match status" value="1"/>
</dbReference>
<dbReference type="CTD" id="20199520"/>
<reference evidence="5" key="1">
    <citation type="submission" date="2012-12" db="EMBL/GenBank/DDBJ databases">
        <authorList>
            <person name="Hellsten U."/>
            <person name="Grimwood J."/>
            <person name="Chapman J.A."/>
            <person name="Shapiro H."/>
            <person name="Aerts A."/>
            <person name="Otillar R.P."/>
            <person name="Terry A.Y."/>
            <person name="Boore J.L."/>
            <person name="Simakov O."/>
            <person name="Marletaz F."/>
            <person name="Cho S.-J."/>
            <person name="Edsinger-Gonzales E."/>
            <person name="Havlak P."/>
            <person name="Kuo D.-H."/>
            <person name="Larsson T."/>
            <person name="Lv J."/>
            <person name="Arendt D."/>
            <person name="Savage R."/>
            <person name="Osoegawa K."/>
            <person name="de Jong P."/>
            <person name="Lindberg D.R."/>
            <person name="Seaver E.C."/>
            <person name="Weisblat D.A."/>
            <person name="Putnam N.H."/>
            <person name="Grigoriev I.V."/>
            <person name="Rokhsar D.S."/>
        </authorList>
    </citation>
    <scope>NUCLEOTIDE SEQUENCE</scope>
</reference>
<dbReference type="Gene3D" id="2.30.42.10">
    <property type="match status" value="1"/>
</dbReference>
<dbReference type="EMBL" id="KB097143">
    <property type="protein sequence ID" value="ESN98839.1"/>
    <property type="molecule type" value="Genomic_DNA"/>
</dbReference>
<dbReference type="GeneID" id="20199520"/>
<dbReference type="InterPro" id="IPR001478">
    <property type="entry name" value="PDZ"/>
</dbReference>
<proteinExistence type="predicted"/>
<dbReference type="AlphaFoldDB" id="T1ESH0"/>
<evidence type="ECO:0000259" key="2">
    <source>
        <dbReference type="PROSITE" id="PS50106"/>
    </source>
</evidence>
<feature type="domain" description="PDZ" evidence="2">
    <location>
        <begin position="22"/>
        <end position="75"/>
    </location>
</feature>
<feature type="compositionally biased region" description="Polar residues" evidence="1">
    <location>
        <begin position="112"/>
        <end position="129"/>
    </location>
</feature>
<evidence type="ECO:0000313" key="4">
    <source>
        <dbReference type="EnsemblMetazoa" id="HelroP162299"/>
    </source>
</evidence>
<dbReference type="PROSITE" id="PS50106">
    <property type="entry name" value="PDZ"/>
    <property type="match status" value="1"/>
</dbReference>
<dbReference type="KEGG" id="hro:HELRODRAFT_162299"/>
<dbReference type="RefSeq" id="XP_009022790.1">
    <property type="nucleotide sequence ID" value="XM_009024542.1"/>
</dbReference>
<dbReference type="InterPro" id="IPR036034">
    <property type="entry name" value="PDZ_sf"/>
</dbReference>
<keyword evidence="5" id="KW-1185">Reference proteome</keyword>
<evidence type="ECO:0000313" key="3">
    <source>
        <dbReference type="EMBL" id="ESN98839.1"/>
    </source>
</evidence>
<evidence type="ECO:0000256" key="1">
    <source>
        <dbReference type="SAM" id="MobiDB-lite"/>
    </source>
</evidence>
<sequence length="141" mass="15363">MTSVLIRSVFAFAPVSHILGYKVDRGSKAEECGILVGDIVSKVHGVSVKNMTLEQVNRLFELDPRNIALKIKRNSESKSSFGSHTSTRSTDSAPVTDVTLTPSKKRPHTICIKTSKSTDNSNRTSFVDDNNSDIGGIRITV</sequence>
<gene>
    <name evidence="4" type="primary">20199520</name>
    <name evidence="3" type="ORF">HELRODRAFT_162299</name>
</gene>
<reference evidence="3 5" key="2">
    <citation type="journal article" date="2013" name="Nature">
        <title>Insights into bilaterian evolution from three spiralian genomes.</title>
        <authorList>
            <person name="Simakov O."/>
            <person name="Marletaz F."/>
            <person name="Cho S.J."/>
            <person name="Edsinger-Gonzales E."/>
            <person name="Havlak P."/>
            <person name="Hellsten U."/>
            <person name="Kuo D.H."/>
            <person name="Larsson T."/>
            <person name="Lv J."/>
            <person name="Arendt D."/>
            <person name="Savage R."/>
            <person name="Osoegawa K."/>
            <person name="de Jong P."/>
            <person name="Grimwood J."/>
            <person name="Chapman J.A."/>
            <person name="Shapiro H."/>
            <person name="Aerts A."/>
            <person name="Otillar R.P."/>
            <person name="Terry A.Y."/>
            <person name="Boore J.L."/>
            <person name="Grigoriev I.V."/>
            <person name="Lindberg D.R."/>
            <person name="Seaver E.C."/>
            <person name="Weisblat D.A."/>
            <person name="Putnam N.H."/>
            <person name="Rokhsar D.S."/>
        </authorList>
    </citation>
    <scope>NUCLEOTIDE SEQUENCE</scope>
</reference>
<dbReference type="Proteomes" id="UP000015101">
    <property type="component" value="Unassembled WGS sequence"/>
</dbReference>
<dbReference type="SUPFAM" id="SSF50156">
    <property type="entry name" value="PDZ domain-like"/>
    <property type="match status" value="1"/>
</dbReference>
<protein>
    <recommendedName>
        <fullName evidence="2">PDZ domain-containing protein</fullName>
    </recommendedName>
</protein>
<dbReference type="Pfam" id="PF17820">
    <property type="entry name" value="PDZ_6"/>
    <property type="match status" value="1"/>
</dbReference>
<organism evidence="4 5">
    <name type="scientific">Helobdella robusta</name>
    <name type="common">Californian leech</name>
    <dbReference type="NCBI Taxonomy" id="6412"/>
    <lineage>
        <taxon>Eukaryota</taxon>
        <taxon>Metazoa</taxon>
        <taxon>Spiralia</taxon>
        <taxon>Lophotrochozoa</taxon>
        <taxon>Annelida</taxon>
        <taxon>Clitellata</taxon>
        <taxon>Hirudinea</taxon>
        <taxon>Rhynchobdellida</taxon>
        <taxon>Glossiphoniidae</taxon>
        <taxon>Helobdella</taxon>
    </lineage>
</organism>
<reference evidence="4" key="3">
    <citation type="submission" date="2015-06" db="UniProtKB">
        <authorList>
            <consortium name="EnsemblMetazoa"/>
        </authorList>
    </citation>
    <scope>IDENTIFICATION</scope>
</reference>
<dbReference type="EnsemblMetazoa" id="HelroT162299">
    <property type="protein sequence ID" value="HelroP162299"/>
    <property type="gene ID" value="HelroG162299"/>
</dbReference>
<dbReference type="EMBL" id="AMQM01001067">
    <property type="status" value="NOT_ANNOTATED_CDS"/>
    <property type="molecule type" value="Genomic_DNA"/>
</dbReference>
<dbReference type="InterPro" id="IPR041489">
    <property type="entry name" value="PDZ_6"/>
</dbReference>
<accession>T1ESH0</accession>
<feature type="compositionally biased region" description="Polar residues" evidence="1">
    <location>
        <begin position="77"/>
        <end position="102"/>
    </location>
</feature>
<dbReference type="InParanoid" id="T1ESH0"/>
<name>T1ESH0_HELRO</name>
<evidence type="ECO:0000313" key="5">
    <source>
        <dbReference type="Proteomes" id="UP000015101"/>
    </source>
</evidence>